<dbReference type="EMBL" id="BPVZ01000039">
    <property type="protein sequence ID" value="GKV13670.1"/>
    <property type="molecule type" value="Genomic_DNA"/>
</dbReference>
<evidence type="ECO:0000256" key="1">
    <source>
        <dbReference type="SAM" id="MobiDB-lite"/>
    </source>
</evidence>
<keyword evidence="4" id="KW-1185">Reference proteome</keyword>
<dbReference type="PROSITE" id="PS50994">
    <property type="entry name" value="INTEGRASE"/>
    <property type="match status" value="1"/>
</dbReference>
<evidence type="ECO:0000313" key="4">
    <source>
        <dbReference type="Proteomes" id="UP001054252"/>
    </source>
</evidence>
<protein>
    <recommendedName>
        <fullName evidence="2">Integrase catalytic domain-containing protein</fullName>
    </recommendedName>
</protein>
<feature type="region of interest" description="Disordered" evidence="1">
    <location>
        <begin position="1"/>
        <end position="25"/>
    </location>
</feature>
<reference evidence="3 4" key="1">
    <citation type="journal article" date="2021" name="Commun. Biol.">
        <title>The genome of Shorea leprosula (Dipterocarpaceae) highlights the ecological relevance of drought in aseasonal tropical rainforests.</title>
        <authorList>
            <person name="Ng K.K.S."/>
            <person name="Kobayashi M.J."/>
            <person name="Fawcett J.A."/>
            <person name="Hatakeyama M."/>
            <person name="Paape T."/>
            <person name="Ng C.H."/>
            <person name="Ang C.C."/>
            <person name="Tnah L.H."/>
            <person name="Lee C.T."/>
            <person name="Nishiyama T."/>
            <person name="Sese J."/>
            <person name="O'Brien M.J."/>
            <person name="Copetti D."/>
            <person name="Mohd Noor M.I."/>
            <person name="Ong R.C."/>
            <person name="Putra M."/>
            <person name="Sireger I.Z."/>
            <person name="Indrioko S."/>
            <person name="Kosugi Y."/>
            <person name="Izuno A."/>
            <person name="Isagi Y."/>
            <person name="Lee S.L."/>
            <person name="Shimizu K.K."/>
        </authorList>
    </citation>
    <scope>NUCLEOTIDE SEQUENCE [LARGE SCALE GENOMIC DNA]</scope>
    <source>
        <strain evidence="3">214</strain>
    </source>
</reference>
<dbReference type="AlphaFoldDB" id="A0AAV5JNM8"/>
<feature type="region of interest" description="Disordered" evidence="1">
    <location>
        <begin position="224"/>
        <end position="249"/>
    </location>
</feature>
<dbReference type="InterPro" id="IPR043502">
    <property type="entry name" value="DNA/RNA_pol_sf"/>
</dbReference>
<dbReference type="PANTHER" id="PTHR37984:SF5">
    <property type="entry name" value="PROTEIN NYNRIN-LIKE"/>
    <property type="match status" value="1"/>
</dbReference>
<accession>A0AAV5JNM8</accession>
<comment type="caution">
    <text evidence="3">The sequence shown here is derived from an EMBL/GenBank/DDBJ whole genome shotgun (WGS) entry which is preliminary data.</text>
</comment>
<dbReference type="PANTHER" id="PTHR37984">
    <property type="entry name" value="PROTEIN CBG26694"/>
    <property type="match status" value="1"/>
</dbReference>
<dbReference type="InterPro" id="IPR036397">
    <property type="entry name" value="RNaseH_sf"/>
</dbReference>
<dbReference type="Pfam" id="PF00665">
    <property type="entry name" value="rve"/>
    <property type="match status" value="1"/>
</dbReference>
<dbReference type="SUPFAM" id="SSF53098">
    <property type="entry name" value="Ribonuclease H-like"/>
    <property type="match status" value="1"/>
</dbReference>
<gene>
    <name evidence="3" type="ORF">SLEP1_g24656</name>
</gene>
<evidence type="ECO:0000313" key="3">
    <source>
        <dbReference type="EMBL" id="GKV13670.1"/>
    </source>
</evidence>
<evidence type="ECO:0000259" key="2">
    <source>
        <dbReference type="PROSITE" id="PS50994"/>
    </source>
</evidence>
<feature type="compositionally biased region" description="Polar residues" evidence="1">
    <location>
        <begin position="1"/>
        <end position="14"/>
    </location>
</feature>
<dbReference type="Proteomes" id="UP001054252">
    <property type="component" value="Unassembled WGS sequence"/>
</dbReference>
<name>A0AAV5JNM8_9ROSI</name>
<sequence length="797" mass="89914">MVNTCSTQHGSPQQGRGRGHFHNSNPMPQVVPSPIAQHQHVEGTRENNPQHLVVVSSDAIATQLNTMQQQFGSECLEYPNVQNISLYIAWQCSNLHPSATFDEANEMSRKFIIAEKYALSGKPTPCKEIKVPTWWNERQSKKMFKVVQNQGPLPTFKVNRPNPNTSQTRAKQFTWTPFILPKPHILIQIKNKIELKRPPLELEGIAHKGMLNEYISNKDQLKFVQEQGQQSQGPRDANNKTRVDYQQTPPSLPPPSCIIHMITSGIEAEGMSSKQWKLHVRESIPVERVIRLNVAFGSGWAYVSPSVRFLVVKMASSFNIVIERPTLIEIRAVISQSHLCMKFPTPMGVATLRGNKEIATLLYDLSCPTLERGTLAIRAISVIRATSFKGHKQPSSKWRMCIDYTNLNDGCPKDCYPMPSIDNLMEATSENETLNLLVQMAPEEEVDFTEAGMLRQAHQVGSGAGGILDHVSAEVDNPSLNLSKLCARAVLIKLENFRSEHALKFNFKATKNMVEYEALLLGLRLATELKLTKVPRVENEHADVLSKLAFDSSSGVRSIYIEVLSEPSFLTSRVMEISFDPETPSLIDPIKAYLRDGIIPTQWGVDLLNPFVKGVGGVTHLVVAIDYFTKWLEARPLSNLTSKKIEDFVFSSVICRYGILNQIIVDNGPQFNCTSFKNFGSSYKIKLVFTLVYHPEANEMVKSINKVILKGIKSRFDQLKAKWVDELNNDFWPYQTMSRTATWFTSFETRFGKLAPNWEGLYVIAEVPHPDTYILQDAASKRVPKVWNVNNLKKSYP</sequence>
<dbReference type="InterPro" id="IPR050951">
    <property type="entry name" value="Retrovirus_Pol_polyprotein"/>
</dbReference>
<dbReference type="InterPro" id="IPR001584">
    <property type="entry name" value="Integrase_cat-core"/>
</dbReference>
<organism evidence="3 4">
    <name type="scientific">Rubroshorea leprosula</name>
    <dbReference type="NCBI Taxonomy" id="152421"/>
    <lineage>
        <taxon>Eukaryota</taxon>
        <taxon>Viridiplantae</taxon>
        <taxon>Streptophyta</taxon>
        <taxon>Embryophyta</taxon>
        <taxon>Tracheophyta</taxon>
        <taxon>Spermatophyta</taxon>
        <taxon>Magnoliopsida</taxon>
        <taxon>eudicotyledons</taxon>
        <taxon>Gunneridae</taxon>
        <taxon>Pentapetalae</taxon>
        <taxon>rosids</taxon>
        <taxon>malvids</taxon>
        <taxon>Malvales</taxon>
        <taxon>Dipterocarpaceae</taxon>
        <taxon>Rubroshorea</taxon>
    </lineage>
</organism>
<dbReference type="GO" id="GO:0003676">
    <property type="term" value="F:nucleic acid binding"/>
    <property type="evidence" value="ECO:0007669"/>
    <property type="project" value="InterPro"/>
</dbReference>
<feature type="domain" description="Integrase catalytic" evidence="2">
    <location>
        <begin position="596"/>
        <end position="754"/>
    </location>
</feature>
<proteinExistence type="predicted"/>
<dbReference type="SUPFAM" id="SSF56672">
    <property type="entry name" value="DNA/RNA polymerases"/>
    <property type="match status" value="1"/>
</dbReference>
<dbReference type="Gene3D" id="3.10.10.10">
    <property type="entry name" value="HIV Type 1 Reverse Transcriptase, subunit A, domain 1"/>
    <property type="match status" value="1"/>
</dbReference>
<dbReference type="GO" id="GO:0015074">
    <property type="term" value="P:DNA integration"/>
    <property type="evidence" value="ECO:0007669"/>
    <property type="project" value="InterPro"/>
</dbReference>
<dbReference type="Gene3D" id="3.30.420.10">
    <property type="entry name" value="Ribonuclease H-like superfamily/Ribonuclease H"/>
    <property type="match status" value="1"/>
</dbReference>
<dbReference type="InterPro" id="IPR012337">
    <property type="entry name" value="RNaseH-like_sf"/>
</dbReference>